<dbReference type="SUPFAM" id="SSF53756">
    <property type="entry name" value="UDP-Glycosyltransferase/glycogen phosphorylase"/>
    <property type="match status" value="1"/>
</dbReference>
<reference evidence="2" key="1">
    <citation type="submission" date="2018-05" db="EMBL/GenBank/DDBJ databases">
        <authorList>
            <person name="Lanie J.A."/>
            <person name="Ng W.-L."/>
            <person name="Kazmierczak K.M."/>
            <person name="Andrzejewski T.M."/>
            <person name="Davidsen T.M."/>
            <person name="Wayne K.J."/>
            <person name="Tettelin H."/>
            <person name="Glass J.I."/>
            <person name="Rusch D."/>
            <person name="Podicherti R."/>
            <person name="Tsui H.-C.T."/>
            <person name="Winkler M.E."/>
        </authorList>
    </citation>
    <scope>NUCLEOTIDE SEQUENCE</scope>
</reference>
<dbReference type="EMBL" id="UINC01108016">
    <property type="protein sequence ID" value="SVC73818.1"/>
    <property type="molecule type" value="Genomic_DNA"/>
</dbReference>
<feature type="non-terminal residue" evidence="2">
    <location>
        <position position="285"/>
    </location>
</feature>
<dbReference type="InterPro" id="IPR050194">
    <property type="entry name" value="Glycosyltransferase_grp1"/>
</dbReference>
<dbReference type="InterPro" id="IPR001296">
    <property type="entry name" value="Glyco_trans_1"/>
</dbReference>
<evidence type="ECO:0000313" key="2">
    <source>
        <dbReference type="EMBL" id="SVC73818.1"/>
    </source>
</evidence>
<dbReference type="Gene3D" id="3.40.50.2000">
    <property type="entry name" value="Glycogen Phosphorylase B"/>
    <property type="match status" value="2"/>
</dbReference>
<gene>
    <name evidence="2" type="ORF">METZ01_LOCUS326672</name>
</gene>
<evidence type="ECO:0000259" key="1">
    <source>
        <dbReference type="Pfam" id="PF00534"/>
    </source>
</evidence>
<accession>A0A382PMC9</accession>
<organism evidence="2">
    <name type="scientific">marine metagenome</name>
    <dbReference type="NCBI Taxonomy" id="408172"/>
    <lineage>
        <taxon>unclassified sequences</taxon>
        <taxon>metagenomes</taxon>
        <taxon>ecological metagenomes</taxon>
    </lineage>
</organism>
<dbReference type="PANTHER" id="PTHR45947:SF3">
    <property type="entry name" value="SULFOQUINOVOSYL TRANSFERASE SQD2"/>
    <property type="match status" value="1"/>
</dbReference>
<proteinExistence type="predicted"/>
<feature type="domain" description="Glycosyl transferase family 1" evidence="1">
    <location>
        <begin position="188"/>
        <end position="284"/>
    </location>
</feature>
<sequence>MKIAIVHDWLTGMRGGEKCLEVLCELYPSADLFTLLHIPGSVSPIIESCSIHTSFLQNLPFVESKYRYYLPLMPFAIESFNLNKYDLILSSSHCVAKSVKPGPGSIHICYCHTPMRYIWDQFDQYFCRSKSGLIPWAIMRILRPWFQRWDSKTSCRVDDYIANSHHVQKRIKKYYQKEATVIHPPVDTKRFKSSGERKNNYFLIVSAFAPYKRVDLAVEAFNKLGYPFVVIGEGQDADSLRRMANPNVRFEGWLDDLAINGYYARCRAFVFCGEEDFGISLLEAQ</sequence>
<dbReference type="Pfam" id="PF00534">
    <property type="entry name" value="Glycos_transf_1"/>
    <property type="match status" value="1"/>
</dbReference>
<name>A0A382PMC9_9ZZZZ</name>
<dbReference type="AlphaFoldDB" id="A0A382PMC9"/>
<dbReference type="PANTHER" id="PTHR45947">
    <property type="entry name" value="SULFOQUINOVOSYL TRANSFERASE SQD2"/>
    <property type="match status" value="1"/>
</dbReference>
<protein>
    <recommendedName>
        <fullName evidence="1">Glycosyl transferase family 1 domain-containing protein</fullName>
    </recommendedName>
</protein>
<dbReference type="GO" id="GO:0016757">
    <property type="term" value="F:glycosyltransferase activity"/>
    <property type="evidence" value="ECO:0007669"/>
    <property type="project" value="InterPro"/>
</dbReference>